<dbReference type="EMBL" id="JACSQG010000002">
    <property type="protein sequence ID" value="MBD7976812.1"/>
    <property type="molecule type" value="Genomic_DNA"/>
</dbReference>
<evidence type="ECO:0000313" key="1">
    <source>
        <dbReference type="EMBL" id="MBD7976812.1"/>
    </source>
</evidence>
<dbReference type="Proteomes" id="UP000611945">
    <property type="component" value="Unassembled WGS sequence"/>
</dbReference>
<keyword evidence="2" id="KW-1185">Reference proteome</keyword>
<comment type="caution">
    <text evidence="1">The sequence shown here is derived from an EMBL/GenBank/DDBJ whole genome shotgun (WGS) entry which is preliminary data.</text>
</comment>
<gene>
    <name evidence="1" type="ORF">H9642_06365</name>
</gene>
<name>A0ABR8TM16_9PSED</name>
<sequence length="100" mass="11444">MFVLNNWAIKPANDYLFENKIASLEEQGYMTKIATTLSHYLGNPNGTELVCILGSGEEKNNHQALNTWVAYHSKEIFELRLEGVNPLEYLKEKLESQLNN</sequence>
<accession>A0ABR8TM16</accession>
<evidence type="ECO:0000313" key="2">
    <source>
        <dbReference type="Proteomes" id="UP000611945"/>
    </source>
</evidence>
<proteinExistence type="predicted"/>
<protein>
    <submittedName>
        <fullName evidence="1">Uncharacterized protein</fullName>
    </submittedName>
</protein>
<reference evidence="1 2" key="1">
    <citation type="submission" date="2020-08" db="EMBL/GenBank/DDBJ databases">
        <title>A Genomic Blueprint of the Chicken Gut Microbiome.</title>
        <authorList>
            <person name="Gilroy R."/>
            <person name="Ravi A."/>
            <person name="Getino M."/>
            <person name="Pursley I."/>
            <person name="Horton D.L."/>
            <person name="Alikhan N.-F."/>
            <person name="Baker D."/>
            <person name="Gharbi K."/>
            <person name="Hall N."/>
            <person name="Watson M."/>
            <person name="Adriaenssens E.M."/>
            <person name="Foster-Nyarko E."/>
            <person name="Jarju S."/>
            <person name="Secka A."/>
            <person name="Antonio M."/>
            <person name="Oren A."/>
            <person name="Chaudhuri R."/>
            <person name="La Ragione R.M."/>
            <person name="Hildebrand F."/>
            <person name="Pallen M.J."/>
        </authorList>
    </citation>
    <scope>NUCLEOTIDE SEQUENCE [LARGE SCALE GENOMIC DNA]</scope>
    <source>
        <strain evidence="1 2">Sa2CUA2</strain>
    </source>
</reference>
<organism evidence="1 2">
    <name type="scientific">Serpens gallinarum</name>
    <dbReference type="NCBI Taxonomy" id="2763075"/>
    <lineage>
        <taxon>Bacteria</taxon>
        <taxon>Pseudomonadati</taxon>
        <taxon>Pseudomonadota</taxon>
        <taxon>Gammaproteobacteria</taxon>
        <taxon>Pseudomonadales</taxon>
        <taxon>Pseudomonadaceae</taxon>
        <taxon>Pseudomonas</taxon>
    </lineage>
</organism>